<dbReference type="EMBL" id="MT144608">
    <property type="protein sequence ID" value="QJH94905.1"/>
    <property type="molecule type" value="Genomic_DNA"/>
</dbReference>
<sequence>MAPSLIIPSRACDTDWLCLLLGPTLFGGDIALLHDPETHDLRPVRVDWLGRAAGGGLS</sequence>
<name>A0A6H1ZB47_9ZZZZ</name>
<reference evidence="1" key="1">
    <citation type="submission" date="2020-03" db="EMBL/GenBank/DDBJ databases">
        <title>The deep terrestrial virosphere.</title>
        <authorList>
            <person name="Holmfeldt K."/>
            <person name="Nilsson E."/>
            <person name="Simone D."/>
            <person name="Lopez-Fernandez M."/>
            <person name="Wu X."/>
            <person name="de Brujin I."/>
            <person name="Lundin D."/>
            <person name="Andersson A."/>
            <person name="Bertilsson S."/>
            <person name="Dopson M."/>
        </authorList>
    </citation>
    <scope>NUCLEOTIDE SEQUENCE</scope>
    <source>
        <strain evidence="1">TM448A00147</strain>
        <strain evidence="2">TM448B00305</strain>
    </source>
</reference>
<accession>A0A6H1ZB47</accession>
<proteinExistence type="predicted"/>
<evidence type="ECO:0000313" key="1">
    <source>
        <dbReference type="EMBL" id="QJA44758.1"/>
    </source>
</evidence>
<gene>
    <name evidence="1" type="ORF">TM448A00147_0017</name>
    <name evidence="2" type="ORF">TM448B00305_0026</name>
</gene>
<evidence type="ECO:0000313" key="2">
    <source>
        <dbReference type="EMBL" id="QJH94905.1"/>
    </source>
</evidence>
<organism evidence="1">
    <name type="scientific">viral metagenome</name>
    <dbReference type="NCBI Taxonomy" id="1070528"/>
    <lineage>
        <taxon>unclassified sequences</taxon>
        <taxon>metagenomes</taxon>
        <taxon>organismal metagenomes</taxon>
    </lineage>
</organism>
<dbReference type="AlphaFoldDB" id="A0A6H1ZB47"/>
<dbReference type="EMBL" id="MT143980">
    <property type="protein sequence ID" value="QJA44758.1"/>
    <property type="molecule type" value="Genomic_DNA"/>
</dbReference>
<protein>
    <submittedName>
        <fullName evidence="1">Uncharacterized protein</fullName>
    </submittedName>
</protein>